<dbReference type="EMBL" id="BLAL01000319">
    <property type="protein sequence ID" value="GET03123.1"/>
    <property type="molecule type" value="Genomic_DNA"/>
</dbReference>
<gene>
    <name evidence="1" type="ORF">RCL2_002946800</name>
</gene>
<reference evidence="1" key="1">
    <citation type="submission" date="2019-10" db="EMBL/GenBank/DDBJ databases">
        <title>Conservation and host-specific expression of non-tandemly repeated heterogenous ribosome RNA gene in arbuscular mycorrhizal fungi.</title>
        <authorList>
            <person name="Maeda T."/>
            <person name="Kobayashi Y."/>
            <person name="Nakagawa T."/>
            <person name="Ezawa T."/>
            <person name="Yamaguchi K."/>
            <person name="Bino T."/>
            <person name="Nishimoto Y."/>
            <person name="Shigenobu S."/>
            <person name="Kawaguchi M."/>
        </authorList>
    </citation>
    <scope>NUCLEOTIDE SEQUENCE</scope>
    <source>
        <strain evidence="1">HR1</strain>
    </source>
</reference>
<dbReference type="Proteomes" id="UP000615446">
    <property type="component" value="Unassembled WGS sequence"/>
</dbReference>
<proteinExistence type="predicted"/>
<evidence type="ECO:0000313" key="2">
    <source>
        <dbReference type="Proteomes" id="UP000615446"/>
    </source>
</evidence>
<organism evidence="1 2">
    <name type="scientific">Rhizophagus clarus</name>
    <dbReference type="NCBI Taxonomy" id="94130"/>
    <lineage>
        <taxon>Eukaryota</taxon>
        <taxon>Fungi</taxon>
        <taxon>Fungi incertae sedis</taxon>
        <taxon>Mucoromycota</taxon>
        <taxon>Glomeromycotina</taxon>
        <taxon>Glomeromycetes</taxon>
        <taxon>Glomerales</taxon>
        <taxon>Glomeraceae</taxon>
        <taxon>Rhizophagus</taxon>
    </lineage>
</organism>
<accession>A0A8H3M9A7</accession>
<sequence>MPPLVYGLQDIKEIFRRLKDWSLEKVNKISHTSKLKIGDELCIKHYNELVVYDRHKVKLSVKRRNNDFSYNAGGDRSQELNQSQVILELDEYAQPYNKAKSVEDLVTKIHELEAELKNTIRFDTFRDFLNEKVQRLSTVLYNHQHHEHQEPIIDPDEFVKFIETRILN</sequence>
<name>A0A8H3M9A7_9GLOM</name>
<comment type="caution">
    <text evidence="1">The sequence shown here is derived from an EMBL/GenBank/DDBJ whole genome shotgun (WGS) entry which is preliminary data.</text>
</comment>
<evidence type="ECO:0000313" key="1">
    <source>
        <dbReference type="EMBL" id="GET03123.1"/>
    </source>
</evidence>
<dbReference type="AlphaFoldDB" id="A0A8H3M9A7"/>
<protein>
    <submittedName>
        <fullName evidence="1">Uncharacterized protein</fullName>
    </submittedName>
</protein>
<dbReference type="OrthoDB" id="2344874at2759"/>